<accession>A0A0P1FPG4</accession>
<dbReference type="GO" id="GO:0008721">
    <property type="term" value="F:D-serine ammonia-lyase activity"/>
    <property type="evidence" value="ECO:0007669"/>
    <property type="project" value="TreeGrafter"/>
</dbReference>
<reference evidence="4 6" key="2">
    <citation type="submission" date="2015-09" db="EMBL/GenBank/DDBJ databases">
        <authorList>
            <person name="Rodrigo-Torres L."/>
            <person name="Arahal D.R."/>
        </authorList>
    </citation>
    <scope>NUCLEOTIDE SEQUENCE [LARGE SCALE GENOMIC DNA]</scope>
    <source>
        <strain evidence="4 6">CECT 5118</strain>
    </source>
</reference>
<dbReference type="GO" id="GO:0036088">
    <property type="term" value="P:D-serine catabolic process"/>
    <property type="evidence" value="ECO:0007669"/>
    <property type="project" value="TreeGrafter"/>
</dbReference>
<keyword evidence="6" id="KW-1185">Reference proteome</keyword>
<evidence type="ECO:0000313" key="6">
    <source>
        <dbReference type="Proteomes" id="UP000051086"/>
    </source>
</evidence>
<evidence type="ECO:0000313" key="4">
    <source>
        <dbReference type="EMBL" id="CUH70156.1"/>
    </source>
</evidence>
<comment type="similarity">
    <text evidence="1">Belongs to the DSD1 family.</text>
</comment>
<dbReference type="EMBL" id="CYSB01000047">
    <property type="protein sequence ID" value="CUH70156.1"/>
    <property type="molecule type" value="Genomic_DNA"/>
</dbReference>
<protein>
    <submittedName>
        <fullName evidence="5">D-threonine aldolase</fullName>
        <ecNumber evidence="5">4.1.2.42</ecNumber>
    </submittedName>
</protein>
<dbReference type="Gene3D" id="2.40.37.20">
    <property type="entry name" value="D-serine dehydratase-like domain"/>
    <property type="match status" value="1"/>
</dbReference>
<organism evidence="5 7">
    <name type="scientific">Thalassovita autumnalis</name>
    <dbReference type="NCBI Taxonomy" id="2072972"/>
    <lineage>
        <taxon>Bacteria</taxon>
        <taxon>Pseudomonadati</taxon>
        <taxon>Pseudomonadota</taxon>
        <taxon>Alphaproteobacteria</taxon>
        <taxon>Rhodobacterales</taxon>
        <taxon>Roseobacteraceae</taxon>
        <taxon>Thalassovita</taxon>
    </lineage>
</organism>
<dbReference type="OrthoDB" id="9772497at2"/>
<name>A0A0P1FPG4_9RHOB</name>
<dbReference type="InterPro" id="IPR026956">
    <property type="entry name" value="D-ser_dehydrat-like_dom"/>
</dbReference>
<evidence type="ECO:0000313" key="5">
    <source>
        <dbReference type="EMBL" id="CUH73209.1"/>
    </source>
</evidence>
<dbReference type="RefSeq" id="WP_058244368.1">
    <property type="nucleotide sequence ID" value="NZ_CYSB01000047.1"/>
</dbReference>
<gene>
    <name evidence="4" type="ORF">TL5118_04131</name>
    <name evidence="5" type="ORF">TL5120_03016</name>
</gene>
<dbReference type="Pfam" id="PF01168">
    <property type="entry name" value="Ala_racemase_N"/>
    <property type="match status" value="1"/>
</dbReference>
<dbReference type="AlphaFoldDB" id="A0A0P1FPG4"/>
<dbReference type="EMBL" id="CYSC01000037">
    <property type="protein sequence ID" value="CUH73209.1"/>
    <property type="molecule type" value="Genomic_DNA"/>
</dbReference>
<dbReference type="Proteomes" id="UP000051887">
    <property type="component" value="Unassembled WGS sequence"/>
</dbReference>
<dbReference type="Gene3D" id="3.20.20.10">
    <property type="entry name" value="Alanine racemase"/>
    <property type="match status" value="1"/>
</dbReference>
<evidence type="ECO:0000313" key="7">
    <source>
        <dbReference type="Proteomes" id="UP000051887"/>
    </source>
</evidence>
<evidence type="ECO:0000259" key="3">
    <source>
        <dbReference type="SMART" id="SM01119"/>
    </source>
</evidence>
<dbReference type="EC" id="4.1.2.42" evidence="5"/>
<dbReference type="PANTHER" id="PTHR28004">
    <property type="entry name" value="ZGC:162816-RELATED"/>
    <property type="match status" value="1"/>
</dbReference>
<reference evidence="5 7" key="1">
    <citation type="submission" date="2015-09" db="EMBL/GenBank/DDBJ databases">
        <authorList>
            <consortium name="Swine Surveillance"/>
        </authorList>
    </citation>
    <scope>NUCLEOTIDE SEQUENCE [LARGE SCALE GENOMIC DNA]</scope>
    <source>
        <strain evidence="5 7">5120</strain>
    </source>
</reference>
<evidence type="ECO:0000256" key="2">
    <source>
        <dbReference type="ARBA" id="ARBA00023239"/>
    </source>
</evidence>
<dbReference type="Pfam" id="PF14031">
    <property type="entry name" value="D-ser_dehydrat"/>
    <property type="match status" value="1"/>
</dbReference>
<dbReference type="SUPFAM" id="SSF51419">
    <property type="entry name" value="PLP-binding barrel"/>
    <property type="match status" value="1"/>
</dbReference>
<dbReference type="SMART" id="SM01119">
    <property type="entry name" value="D-ser_dehydrat"/>
    <property type="match status" value="1"/>
</dbReference>
<dbReference type="Proteomes" id="UP000051086">
    <property type="component" value="Unassembled WGS sequence"/>
</dbReference>
<dbReference type="InterPro" id="IPR042208">
    <property type="entry name" value="D-ser_dehydrat-like_sf"/>
</dbReference>
<keyword evidence="2 5" id="KW-0456">Lyase</keyword>
<feature type="domain" description="D-serine dehydratase-like" evidence="3">
    <location>
        <begin position="249"/>
        <end position="340"/>
    </location>
</feature>
<dbReference type="InterPro" id="IPR001608">
    <property type="entry name" value="Ala_racemase_N"/>
</dbReference>
<sequence length="357" mass="37987">MSNATSWDQIDTPAACVDMNVAEANVRAYQAYCNQHGLDLRPHIKTHKLPSLADYQIAQGAVGITCQKISEAEAMLDGMRTKDVDLLITYNILGAAKVARLKALSQRCRLSVVADNATVIAGLAAGFDASAPLDVYVECNTGADRCGVDSAEAALQLADQINAAAGLRFAGLMTYPPAGKIAEVRHWFAEAQAVFAAKSVAIPRITTGGSPDMWQAHEMDLADELRVGTCVYNDRSLVERGTAKWQNCALTVLATVVSVPAENRAVIDAGSKVLTSDQLGLNGHGAVLGRDDIVIDSLSEEHGRLVSDGPIDLQVGDKLRIVPNHVCVVVNMLDELVEIRDGQVIGPLPVAARGQVR</sequence>
<dbReference type="GO" id="GO:0043876">
    <property type="term" value="F:D-threonine aldolase activity"/>
    <property type="evidence" value="ECO:0007669"/>
    <property type="project" value="UniProtKB-EC"/>
</dbReference>
<dbReference type="InterPro" id="IPR051466">
    <property type="entry name" value="D-amino_acid_metab_enzyme"/>
</dbReference>
<dbReference type="InterPro" id="IPR029066">
    <property type="entry name" value="PLP-binding_barrel"/>
</dbReference>
<evidence type="ECO:0000256" key="1">
    <source>
        <dbReference type="ARBA" id="ARBA00005323"/>
    </source>
</evidence>
<dbReference type="PANTHER" id="PTHR28004:SF2">
    <property type="entry name" value="D-SERINE DEHYDRATASE"/>
    <property type="match status" value="1"/>
</dbReference>
<proteinExistence type="inferred from homology"/>